<dbReference type="Proteomes" id="UP001497516">
    <property type="component" value="Chromosome 6"/>
</dbReference>
<reference evidence="2 3" key="1">
    <citation type="submission" date="2024-04" db="EMBL/GenBank/DDBJ databases">
        <authorList>
            <person name="Fracassetti M."/>
        </authorList>
    </citation>
    <scope>NUCLEOTIDE SEQUENCE [LARGE SCALE GENOMIC DNA]</scope>
</reference>
<keyword evidence="3" id="KW-1185">Reference proteome</keyword>
<protein>
    <submittedName>
        <fullName evidence="2">Uncharacterized protein</fullName>
    </submittedName>
</protein>
<feature type="region of interest" description="Disordered" evidence="1">
    <location>
        <begin position="1"/>
        <end position="24"/>
    </location>
</feature>
<accession>A0AAV2F1N0</accession>
<sequence length="91" mass="9722">MTDDIHNDEEIRREEDSGGGRKGMSTMKYIVGVEAFEKAATLDSTASLNLYLIKVFLVKTATANALLSVFNSSCNVAGLAGALLGDAYFGR</sequence>
<dbReference type="EMBL" id="OZ034819">
    <property type="protein sequence ID" value="CAL1392039.1"/>
    <property type="molecule type" value="Genomic_DNA"/>
</dbReference>
<name>A0AAV2F1N0_9ROSI</name>
<evidence type="ECO:0000313" key="3">
    <source>
        <dbReference type="Proteomes" id="UP001497516"/>
    </source>
</evidence>
<dbReference type="AlphaFoldDB" id="A0AAV2F1N0"/>
<gene>
    <name evidence="2" type="ORF">LTRI10_LOCUS32715</name>
</gene>
<dbReference type="InterPro" id="IPR036259">
    <property type="entry name" value="MFS_trans_sf"/>
</dbReference>
<organism evidence="2 3">
    <name type="scientific">Linum trigynum</name>
    <dbReference type="NCBI Taxonomy" id="586398"/>
    <lineage>
        <taxon>Eukaryota</taxon>
        <taxon>Viridiplantae</taxon>
        <taxon>Streptophyta</taxon>
        <taxon>Embryophyta</taxon>
        <taxon>Tracheophyta</taxon>
        <taxon>Spermatophyta</taxon>
        <taxon>Magnoliopsida</taxon>
        <taxon>eudicotyledons</taxon>
        <taxon>Gunneridae</taxon>
        <taxon>Pentapetalae</taxon>
        <taxon>rosids</taxon>
        <taxon>fabids</taxon>
        <taxon>Malpighiales</taxon>
        <taxon>Linaceae</taxon>
        <taxon>Linum</taxon>
    </lineage>
</organism>
<evidence type="ECO:0000313" key="2">
    <source>
        <dbReference type="EMBL" id="CAL1392039.1"/>
    </source>
</evidence>
<proteinExistence type="predicted"/>
<dbReference type="Gene3D" id="1.20.1250.20">
    <property type="entry name" value="MFS general substrate transporter like domains"/>
    <property type="match status" value="1"/>
</dbReference>
<feature type="compositionally biased region" description="Basic and acidic residues" evidence="1">
    <location>
        <begin position="1"/>
        <end position="19"/>
    </location>
</feature>
<evidence type="ECO:0000256" key="1">
    <source>
        <dbReference type="SAM" id="MobiDB-lite"/>
    </source>
</evidence>